<sequence length="751" mass="85116">MPWMKWLPWRYLVRRFATSHGFLDPLAVMARLQRFAEPSEVNEPIELLRAGAVFHARALINSKVIQHNLDWIWPHWIERQFNPRDESFIPRAFSITHCNLSHRNWTAVGVPDCEEMPIVDPRGLVTPHYDGWSIDAWVLGKNGRQLLPSKLKQCSQRLEMDENISVVTESSLDDLQLQSRVKVERDSSDSHCLLELIAESGDGGWLVITLRPCNPEGISFLHQVRLDKNRRCWLIEDKTAVIFERPVEKHLASNYRQGDIYLHLRDETECLHGECEVGMASAAAMFSLAAGTPLRIGVRIPLHSSGRDASHRDHPSGGWQHNLKHHCTLSVPDRKFQFLYDAAIRTLILHSPKEVYPGPYTYKRFWFRDAVFIIQSLLQAGLTARAERALDQFPKRQKHDGFFLSQDGEWDSNGEALWIFDLFCQMTNRPLKREWREPVLRGARWIVNKRLHKNGGRCGGLLPAGFSAEHLGPNDCYYWDDFWGVAGLRAAARICKREELFREARAFSAEADDFQKTIEDSLAAAARRLGRAAMPASPNRRLDAGAIGSIVAGYPLQLYPAQDPRLTDLTEFLLERCFVSGGFFQDMVHSGINAYLTLHIAQVLLRSGDSRCFELMRNVAALASPTGQWPEAIHPHSMGGCMGDGQHAWAAAEWVSMMRNCFVREEGESLILISGLPSEWLTGESAQKPIHFGPAPTRFGTIDLEVIPGTEPQVSWTTHWHSDTPRIEIRPFGFRPIGASPGENRVTLSPL</sequence>
<dbReference type="Proteomes" id="UP000076077">
    <property type="component" value="Chromosome"/>
</dbReference>
<dbReference type="Proteomes" id="UP001209730">
    <property type="component" value="Unassembled WGS sequence"/>
</dbReference>
<reference evidence="3" key="2">
    <citation type="submission" date="2016-03" db="EMBL/GenBank/DDBJ databases">
        <authorList>
            <person name="Lee Y.-S."/>
            <person name="Choi Y.-L."/>
        </authorList>
    </citation>
    <scope>NUCLEOTIDE SEQUENCE [LARGE SCALE GENOMIC DNA]</scope>
    <source>
        <strain evidence="3">DAU221</strain>
    </source>
</reference>
<evidence type="ECO:0000313" key="3">
    <source>
        <dbReference type="Proteomes" id="UP000076077"/>
    </source>
</evidence>
<name>A0A143HLV4_MICTH</name>
<proteinExistence type="predicted"/>
<reference evidence="1" key="1">
    <citation type="submission" date="2016-03" db="EMBL/GenBank/DDBJ databases">
        <authorList>
            <person name="Ploux O."/>
        </authorList>
    </citation>
    <scope>NUCLEOTIDE SEQUENCE [LARGE SCALE GENOMIC DNA]</scope>
    <source>
        <strain evidence="1">DAU221</strain>
    </source>
</reference>
<keyword evidence="3" id="KW-1185">Reference proteome</keyword>
<dbReference type="GO" id="GO:0005975">
    <property type="term" value="P:carbohydrate metabolic process"/>
    <property type="evidence" value="ECO:0007669"/>
    <property type="project" value="InterPro"/>
</dbReference>
<evidence type="ECO:0000313" key="2">
    <source>
        <dbReference type="EMBL" id="MCX2800610.1"/>
    </source>
</evidence>
<dbReference type="RefSeq" id="WP_067153156.1">
    <property type="nucleotide sequence ID" value="NZ_CP014864.1"/>
</dbReference>
<dbReference type="EMBL" id="JAPHQB010000002">
    <property type="protein sequence ID" value="MCX2800610.1"/>
    <property type="molecule type" value="Genomic_DNA"/>
</dbReference>
<dbReference type="GeneID" id="76607931"/>
<dbReference type="STRING" id="252514.A3224_07715"/>
<dbReference type="AlphaFoldDB" id="A0A143HLV4"/>
<dbReference type="KEGG" id="mthd:A3224_07715"/>
<gene>
    <name evidence="1" type="ORF">A3224_07715</name>
    <name evidence="2" type="ORF">OQJ68_02290</name>
</gene>
<reference evidence="2" key="3">
    <citation type="submission" date="2022-11" db="EMBL/GenBank/DDBJ databases">
        <title>Chitin-degrading and fungicidal potential of chitinolytic bacterial strains from marine environment of the Pacific Ocean regions.</title>
        <authorList>
            <person name="Pentekhina I."/>
            <person name="Nedashkovskaya O."/>
            <person name="Seitkalieva A."/>
            <person name="Podvolotskaya A."/>
            <person name="Tekutyeva L."/>
            <person name="Balabanova L."/>
        </authorList>
    </citation>
    <scope>NUCLEOTIDE SEQUENCE</scope>
    <source>
        <strain evidence="2">KMM 6838</strain>
    </source>
</reference>
<dbReference type="EMBL" id="CP014864">
    <property type="protein sequence ID" value="AMX02487.1"/>
    <property type="molecule type" value="Genomic_DNA"/>
</dbReference>
<dbReference type="InterPro" id="IPR012341">
    <property type="entry name" value="6hp_glycosidase-like_sf"/>
</dbReference>
<dbReference type="Gene3D" id="1.50.10.10">
    <property type="match status" value="1"/>
</dbReference>
<dbReference type="OrthoDB" id="9763537at2"/>
<organism evidence="1 3">
    <name type="scientific">Microbulbifer thermotolerans</name>
    <dbReference type="NCBI Taxonomy" id="252514"/>
    <lineage>
        <taxon>Bacteria</taxon>
        <taxon>Pseudomonadati</taxon>
        <taxon>Pseudomonadota</taxon>
        <taxon>Gammaproteobacteria</taxon>
        <taxon>Cellvibrionales</taxon>
        <taxon>Microbulbiferaceae</taxon>
        <taxon>Microbulbifer</taxon>
    </lineage>
</organism>
<evidence type="ECO:0000313" key="1">
    <source>
        <dbReference type="EMBL" id="AMX02487.1"/>
    </source>
</evidence>
<dbReference type="InterPro" id="IPR008928">
    <property type="entry name" value="6-hairpin_glycosidase_sf"/>
</dbReference>
<protein>
    <submittedName>
        <fullName evidence="1">Uncharacterized protein</fullName>
    </submittedName>
</protein>
<accession>A0A143HLV4</accession>
<dbReference type="SUPFAM" id="SSF48208">
    <property type="entry name" value="Six-hairpin glycosidases"/>
    <property type="match status" value="1"/>
</dbReference>